<dbReference type="Pfam" id="PF14525">
    <property type="entry name" value="AraC_binding_2"/>
    <property type="match status" value="1"/>
</dbReference>
<reference evidence="5 6" key="1">
    <citation type="submission" date="2019-07" db="EMBL/GenBank/DDBJ databases">
        <title>New species of Amycolatopsis and Streptomyces.</title>
        <authorList>
            <person name="Duangmal K."/>
            <person name="Teo W.F.A."/>
            <person name="Lipun K."/>
        </authorList>
    </citation>
    <scope>NUCLEOTIDE SEQUENCE [LARGE SCALE GENOMIC DNA]</scope>
    <source>
        <strain evidence="5 6">NBRC 106415</strain>
    </source>
</reference>
<keyword evidence="6" id="KW-1185">Reference proteome</keyword>
<dbReference type="InterPro" id="IPR009057">
    <property type="entry name" value="Homeodomain-like_sf"/>
</dbReference>
<keyword evidence="1" id="KW-0805">Transcription regulation</keyword>
<dbReference type="InterPro" id="IPR018060">
    <property type="entry name" value="HTH_AraC"/>
</dbReference>
<gene>
    <name evidence="5" type="ORF">FNH08_12910</name>
</gene>
<protein>
    <submittedName>
        <fullName evidence="5">Helix-turn-helix domain-containing protein</fullName>
    </submittedName>
</protein>
<sequence>MWWAQGGAAIRGENRGWVSEQRAAGFGPAVGAVPRRRAHDRLDAPDMDAVRRDFTLNDVAPEVAAEVRLVCGCSGSTTVPVMARWSCFTVRVATGATRIRPVGGEGGTREQDVLSTVHVPWRLEPRDPRDPGPGGGGGEVGWMRAHELMGSRLVESSAAPVSGRRGPDEIARTDGEWIVALIQLRGRMVISDGGDPLELGPGGVVVWDSTAPASFEIKKRDHKRSVFFPREFLSTLCPTLDTRPMLELPSADPSVALFRAVAADVARHAADLDDVGRFASSQALAELLVACLRPRVLQGRAAHQAALFRRACAHVEERLGDPDLRPGVLAAELKVPLRTLQDVFAQRGHTVRGYIKTRRLGRAHGELRRADGRSVTEIAFALGFTHAGHFSRSFHERYGTTPREVRAEGVRPARRGAP</sequence>
<dbReference type="EMBL" id="VJZC01000068">
    <property type="protein sequence ID" value="MPY58035.1"/>
    <property type="molecule type" value="Genomic_DNA"/>
</dbReference>
<dbReference type="GO" id="GO:0003700">
    <property type="term" value="F:DNA-binding transcription factor activity"/>
    <property type="evidence" value="ECO:0007669"/>
    <property type="project" value="InterPro"/>
</dbReference>
<feature type="domain" description="HTH araC/xylS-type" evidence="4">
    <location>
        <begin position="309"/>
        <end position="408"/>
    </location>
</feature>
<dbReference type="Proteomes" id="UP000400924">
    <property type="component" value="Unassembled WGS sequence"/>
</dbReference>
<evidence type="ECO:0000313" key="6">
    <source>
        <dbReference type="Proteomes" id="UP000400924"/>
    </source>
</evidence>
<dbReference type="PROSITE" id="PS01124">
    <property type="entry name" value="HTH_ARAC_FAMILY_2"/>
    <property type="match status" value="1"/>
</dbReference>
<accession>A0A5N8XHK0</accession>
<dbReference type="InterPro" id="IPR020449">
    <property type="entry name" value="Tscrpt_reg_AraC-type_HTH"/>
</dbReference>
<organism evidence="5 6">
    <name type="scientific">Streptomyces spongiae</name>
    <dbReference type="NCBI Taxonomy" id="565072"/>
    <lineage>
        <taxon>Bacteria</taxon>
        <taxon>Bacillati</taxon>
        <taxon>Actinomycetota</taxon>
        <taxon>Actinomycetes</taxon>
        <taxon>Kitasatosporales</taxon>
        <taxon>Streptomycetaceae</taxon>
        <taxon>Streptomyces</taxon>
    </lineage>
</organism>
<evidence type="ECO:0000256" key="1">
    <source>
        <dbReference type="ARBA" id="ARBA00023015"/>
    </source>
</evidence>
<dbReference type="PRINTS" id="PR00032">
    <property type="entry name" value="HTHARAC"/>
</dbReference>
<dbReference type="Pfam" id="PF12833">
    <property type="entry name" value="HTH_18"/>
    <property type="match status" value="1"/>
</dbReference>
<comment type="caution">
    <text evidence="5">The sequence shown here is derived from an EMBL/GenBank/DDBJ whole genome shotgun (WGS) entry which is preliminary data.</text>
</comment>
<keyword evidence="3" id="KW-0804">Transcription</keyword>
<dbReference type="Gene3D" id="1.10.10.60">
    <property type="entry name" value="Homeodomain-like"/>
    <property type="match status" value="1"/>
</dbReference>
<dbReference type="SMART" id="SM00342">
    <property type="entry name" value="HTH_ARAC"/>
    <property type="match status" value="1"/>
</dbReference>
<name>A0A5N8XHK0_9ACTN</name>
<keyword evidence="2" id="KW-0238">DNA-binding</keyword>
<dbReference type="GO" id="GO:0043565">
    <property type="term" value="F:sequence-specific DNA binding"/>
    <property type="evidence" value="ECO:0007669"/>
    <property type="project" value="InterPro"/>
</dbReference>
<dbReference type="InterPro" id="IPR035418">
    <property type="entry name" value="AraC-bd_2"/>
</dbReference>
<evidence type="ECO:0000256" key="3">
    <source>
        <dbReference type="ARBA" id="ARBA00023163"/>
    </source>
</evidence>
<dbReference type="InterPro" id="IPR050204">
    <property type="entry name" value="AraC_XylS_family_regulators"/>
</dbReference>
<evidence type="ECO:0000259" key="4">
    <source>
        <dbReference type="PROSITE" id="PS01124"/>
    </source>
</evidence>
<proteinExistence type="predicted"/>
<evidence type="ECO:0000313" key="5">
    <source>
        <dbReference type="EMBL" id="MPY58035.1"/>
    </source>
</evidence>
<dbReference type="AlphaFoldDB" id="A0A5N8XHK0"/>
<dbReference type="SUPFAM" id="SSF46689">
    <property type="entry name" value="Homeodomain-like"/>
    <property type="match status" value="1"/>
</dbReference>
<dbReference type="OrthoDB" id="9799345at2"/>
<dbReference type="PANTHER" id="PTHR46796">
    <property type="entry name" value="HTH-TYPE TRANSCRIPTIONAL ACTIVATOR RHAS-RELATED"/>
    <property type="match status" value="1"/>
</dbReference>
<evidence type="ECO:0000256" key="2">
    <source>
        <dbReference type="ARBA" id="ARBA00023125"/>
    </source>
</evidence>
<dbReference type="PANTHER" id="PTHR46796:SF6">
    <property type="entry name" value="ARAC SUBFAMILY"/>
    <property type="match status" value="1"/>
</dbReference>